<dbReference type="PROSITE" id="PS51186">
    <property type="entry name" value="GNAT"/>
    <property type="match status" value="1"/>
</dbReference>
<evidence type="ECO:0000313" key="3">
    <source>
        <dbReference type="Proteomes" id="UP001491349"/>
    </source>
</evidence>
<accession>A0ABU9E1M5</accession>
<evidence type="ECO:0000313" key="2">
    <source>
        <dbReference type="EMBL" id="MEK8180564.1"/>
    </source>
</evidence>
<sequence>MITIRKISAQETYTVRHPVLRKGKQIESCHFDGDDLDTTSHFGLHENDQIKGVISLFENNNPLFEDKKQTQIRGMAVLENNQGKGYGRLLVEHSEKILKTQNTPLIWFNARINAVGFYQKMGYQIIGNSFEIPNVGLHYVMWKKL</sequence>
<gene>
    <name evidence="2" type="ORF">WMW71_09455</name>
</gene>
<dbReference type="Gene3D" id="3.40.630.30">
    <property type="match status" value="1"/>
</dbReference>
<dbReference type="CDD" id="cd04301">
    <property type="entry name" value="NAT_SF"/>
    <property type="match status" value="1"/>
</dbReference>
<organism evidence="2 3">
    <name type="scientific">Flavobacterium buctense</name>
    <dbReference type="NCBI Taxonomy" id="1648146"/>
    <lineage>
        <taxon>Bacteria</taxon>
        <taxon>Pseudomonadati</taxon>
        <taxon>Bacteroidota</taxon>
        <taxon>Flavobacteriia</taxon>
        <taxon>Flavobacteriales</taxon>
        <taxon>Flavobacteriaceae</taxon>
        <taxon>Flavobacterium</taxon>
    </lineage>
</organism>
<comment type="caution">
    <text evidence="2">The sequence shown here is derived from an EMBL/GenBank/DDBJ whole genome shotgun (WGS) entry which is preliminary data.</text>
</comment>
<dbReference type="EMBL" id="JBBPCB010000005">
    <property type="protein sequence ID" value="MEK8180564.1"/>
    <property type="molecule type" value="Genomic_DNA"/>
</dbReference>
<name>A0ABU9E1M5_9FLAO</name>
<dbReference type="RefSeq" id="WP_187659694.1">
    <property type="nucleotide sequence ID" value="NZ_JACTAB010000002.1"/>
</dbReference>
<keyword evidence="3" id="KW-1185">Reference proteome</keyword>
<dbReference type="SUPFAM" id="SSF55729">
    <property type="entry name" value="Acyl-CoA N-acyltransferases (Nat)"/>
    <property type="match status" value="1"/>
</dbReference>
<feature type="domain" description="N-acetyltransferase" evidence="1">
    <location>
        <begin position="2"/>
        <end position="145"/>
    </location>
</feature>
<dbReference type="InterPro" id="IPR016181">
    <property type="entry name" value="Acyl_CoA_acyltransferase"/>
</dbReference>
<protein>
    <submittedName>
        <fullName evidence="2">GNAT family N-acetyltransferase</fullName>
    </submittedName>
</protein>
<proteinExistence type="predicted"/>
<evidence type="ECO:0000259" key="1">
    <source>
        <dbReference type="PROSITE" id="PS51186"/>
    </source>
</evidence>
<dbReference type="Proteomes" id="UP001491349">
    <property type="component" value="Unassembled WGS sequence"/>
</dbReference>
<dbReference type="Pfam" id="PF00583">
    <property type="entry name" value="Acetyltransf_1"/>
    <property type="match status" value="1"/>
</dbReference>
<reference evidence="2 3" key="1">
    <citation type="submission" date="2024-04" db="EMBL/GenBank/DDBJ databases">
        <title>draft genome sequnece of Flavobacterium buctense JCM 30750.</title>
        <authorList>
            <person name="Kim D.-U."/>
        </authorList>
    </citation>
    <scope>NUCLEOTIDE SEQUENCE [LARGE SCALE GENOMIC DNA]</scope>
    <source>
        <strain evidence="2 3">JCM 30750</strain>
    </source>
</reference>
<dbReference type="InterPro" id="IPR000182">
    <property type="entry name" value="GNAT_dom"/>
</dbReference>